<dbReference type="Gramene" id="PRQ26220">
    <property type="protein sequence ID" value="PRQ26220"/>
    <property type="gene ID" value="RchiOBHm_Chr6g0292201"/>
</dbReference>
<protein>
    <submittedName>
        <fullName evidence="2">Uncharacterized protein</fullName>
    </submittedName>
</protein>
<reference evidence="2 3" key="1">
    <citation type="journal article" date="2018" name="Nat. Genet.">
        <title>The Rosa genome provides new insights in the design of modern roses.</title>
        <authorList>
            <person name="Bendahmane M."/>
        </authorList>
    </citation>
    <scope>NUCLEOTIDE SEQUENCE [LARGE SCALE GENOMIC DNA]</scope>
    <source>
        <strain evidence="3">cv. Old Blush</strain>
    </source>
</reference>
<comment type="caution">
    <text evidence="2">The sequence shown here is derived from an EMBL/GenBank/DDBJ whole genome shotgun (WGS) entry which is preliminary data.</text>
</comment>
<keyword evidence="1" id="KW-0472">Membrane</keyword>
<proteinExistence type="predicted"/>
<feature type="transmembrane region" description="Helical" evidence="1">
    <location>
        <begin position="27"/>
        <end position="60"/>
    </location>
</feature>
<sequence>MMAWRGSEIIESCIGVGFSEKTSGESVLLLVFALSAILFRVFSFLFTILFYCYCFFIGVWVGLNGCPSLPGGPGGTTLRLGLPAWQMWEAVVRWGHVRFCGDGNPYHVPR</sequence>
<name>A0A2P6PWA9_ROSCH</name>
<keyword evidence="1" id="KW-1133">Transmembrane helix</keyword>
<accession>A0A2P6PWA9</accession>
<dbReference type="Proteomes" id="UP000238479">
    <property type="component" value="Chromosome 6"/>
</dbReference>
<organism evidence="2 3">
    <name type="scientific">Rosa chinensis</name>
    <name type="common">China rose</name>
    <dbReference type="NCBI Taxonomy" id="74649"/>
    <lineage>
        <taxon>Eukaryota</taxon>
        <taxon>Viridiplantae</taxon>
        <taxon>Streptophyta</taxon>
        <taxon>Embryophyta</taxon>
        <taxon>Tracheophyta</taxon>
        <taxon>Spermatophyta</taxon>
        <taxon>Magnoliopsida</taxon>
        <taxon>eudicotyledons</taxon>
        <taxon>Gunneridae</taxon>
        <taxon>Pentapetalae</taxon>
        <taxon>rosids</taxon>
        <taxon>fabids</taxon>
        <taxon>Rosales</taxon>
        <taxon>Rosaceae</taxon>
        <taxon>Rosoideae</taxon>
        <taxon>Rosoideae incertae sedis</taxon>
        <taxon>Rosa</taxon>
    </lineage>
</organism>
<evidence type="ECO:0000313" key="3">
    <source>
        <dbReference type="Proteomes" id="UP000238479"/>
    </source>
</evidence>
<evidence type="ECO:0000313" key="2">
    <source>
        <dbReference type="EMBL" id="PRQ26220.1"/>
    </source>
</evidence>
<gene>
    <name evidence="2" type="ORF">RchiOBHm_Chr6g0292201</name>
</gene>
<keyword evidence="1" id="KW-0812">Transmembrane</keyword>
<dbReference type="EMBL" id="PDCK01000044">
    <property type="protein sequence ID" value="PRQ26220.1"/>
    <property type="molecule type" value="Genomic_DNA"/>
</dbReference>
<keyword evidence="3" id="KW-1185">Reference proteome</keyword>
<dbReference type="AlphaFoldDB" id="A0A2P6PWA9"/>
<evidence type="ECO:0000256" key="1">
    <source>
        <dbReference type="SAM" id="Phobius"/>
    </source>
</evidence>